<name>A0A1X7JNN6_9BACL</name>
<dbReference type="STRING" id="1852522.SAMN06295960_1751"/>
<gene>
    <name evidence="1" type="ORF">SAMN06295960_1751</name>
</gene>
<dbReference type="Pfam" id="PF13025">
    <property type="entry name" value="DUF3886"/>
    <property type="match status" value="1"/>
</dbReference>
<evidence type="ECO:0000313" key="2">
    <source>
        <dbReference type="Proteomes" id="UP000193834"/>
    </source>
</evidence>
<evidence type="ECO:0008006" key="3">
    <source>
        <dbReference type="Google" id="ProtNLM"/>
    </source>
</evidence>
<protein>
    <recommendedName>
        <fullName evidence="3">DUF3886 domain-containing protein</fullName>
    </recommendedName>
</protein>
<dbReference type="AlphaFoldDB" id="A0A1X7JNN6"/>
<organism evidence="1 2">
    <name type="scientific">Paenibacillus aquistagni</name>
    <dbReference type="NCBI Taxonomy" id="1852522"/>
    <lineage>
        <taxon>Bacteria</taxon>
        <taxon>Bacillati</taxon>
        <taxon>Bacillota</taxon>
        <taxon>Bacilli</taxon>
        <taxon>Bacillales</taxon>
        <taxon>Paenibacillaceae</taxon>
        <taxon>Paenibacillus</taxon>
    </lineage>
</organism>
<dbReference type="OrthoDB" id="2679911at2"/>
<dbReference type="RefSeq" id="WP_085493856.1">
    <property type="nucleotide sequence ID" value="NZ_FXAZ01000001.1"/>
</dbReference>
<dbReference type="InterPro" id="IPR024980">
    <property type="entry name" value="DUF3886"/>
</dbReference>
<sequence length="87" mass="10096">MAKHRRQAPQANDPTAQPKAATLKDLLSSDVLTKLKTQADELKSLEAERKATELKQKEEARKAEKKRLENDFEYLLANDKTDWRKFK</sequence>
<keyword evidence="2" id="KW-1185">Reference proteome</keyword>
<evidence type="ECO:0000313" key="1">
    <source>
        <dbReference type="EMBL" id="SMG29276.1"/>
    </source>
</evidence>
<reference evidence="1 2" key="1">
    <citation type="submission" date="2017-04" db="EMBL/GenBank/DDBJ databases">
        <authorList>
            <person name="Afonso C.L."/>
            <person name="Miller P.J."/>
            <person name="Scott M.A."/>
            <person name="Spackman E."/>
            <person name="Goraichik I."/>
            <person name="Dimitrov K.M."/>
            <person name="Suarez D.L."/>
            <person name="Swayne D.E."/>
        </authorList>
    </citation>
    <scope>NUCLEOTIDE SEQUENCE [LARGE SCALE GENOMIC DNA]</scope>
    <source>
        <strain evidence="1 2">11</strain>
    </source>
</reference>
<dbReference type="Proteomes" id="UP000193834">
    <property type="component" value="Unassembled WGS sequence"/>
</dbReference>
<dbReference type="EMBL" id="FXAZ01000001">
    <property type="protein sequence ID" value="SMG29276.1"/>
    <property type="molecule type" value="Genomic_DNA"/>
</dbReference>
<proteinExistence type="predicted"/>
<accession>A0A1X7JNN6</accession>